<protein>
    <recommendedName>
        <fullName evidence="9">Peptide hydrolase</fullName>
        <ecNumber evidence="9">3.4.-.-</ecNumber>
    </recommendedName>
</protein>
<dbReference type="GO" id="GO:0046872">
    <property type="term" value="F:metal ion binding"/>
    <property type="evidence" value="ECO:0007669"/>
    <property type="project" value="UniProtKB-KW"/>
</dbReference>
<dbReference type="Pfam" id="PF04389">
    <property type="entry name" value="Peptidase_M28"/>
    <property type="match status" value="2"/>
</dbReference>
<evidence type="ECO:0000256" key="6">
    <source>
        <dbReference type="ARBA" id="ARBA00022801"/>
    </source>
</evidence>
<reference evidence="11" key="1">
    <citation type="submission" date="2021-01" db="EMBL/GenBank/DDBJ databases">
        <authorList>
            <person name="Kaushik A."/>
        </authorList>
    </citation>
    <scope>NUCLEOTIDE SEQUENCE</scope>
    <source>
        <strain evidence="11">AG3-T5</strain>
    </source>
</reference>
<dbReference type="Gene3D" id="3.40.630.10">
    <property type="entry name" value="Zn peptidases"/>
    <property type="match status" value="2"/>
</dbReference>
<evidence type="ECO:0000256" key="5">
    <source>
        <dbReference type="ARBA" id="ARBA00022729"/>
    </source>
</evidence>
<keyword evidence="7 9" id="KW-0862">Zinc</keyword>
<keyword evidence="2" id="KW-0031">Aminopeptidase</keyword>
<gene>
    <name evidence="11" type="ORF">RDB_LOCUS214729</name>
</gene>
<keyword evidence="4 9" id="KW-0479">Metal-binding</keyword>
<evidence type="ECO:0000256" key="3">
    <source>
        <dbReference type="ARBA" id="ARBA00022670"/>
    </source>
</evidence>
<dbReference type="PANTHER" id="PTHR12147:SF56">
    <property type="entry name" value="AMINOPEPTIDASE YDR415C-RELATED"/>
    <property type="match status" value="1"/>
</dbReference>
<proteinExistence type="inferred from homology"/>
<dbReference type="AlphaFoldDB" id="A0A8H3CFC2"/>
<comment type="caution">
    <text evidence="11">The sequence shown here is derived from an EMBL/GenBank/DDBJ whole genome shotgun (WGS) entry which is preliminary data.</text>
</comment>
<dbReference type="GO" id="GO:0006508">
    <property type="term" value="P:proteolysis"/>
    <property type="evidence" value="ECO:0007669"/>
    <property type="project" value="UniProtKB-KW"/>
</dbReference>
<evidence type="ECO:0000256" key="1">
    <source>
        <dbReference type="ARBA" id="ARBA00001947"/>
    </source>
</evidence>
<evidence type="ECO:0000313" key="11">
    <source>
        <dbReference type="EMBL" id="CAE6483503.1"/>
    </source>
</evidence>
<evidence type="ECO:0000259" key="10">
    <source>
        <dbReference type="Pfam" id="PF04389"/>
    </source>
</evidence>
<keyword evidence="3 9" id="KW-0645">Protease</keyword>
<name>A0A8H3CFC2_9AGAM</name>
<sequence>MRSIIPFILTAATCSFGATTSVNEFDELSLRTIKFSPYHVEKLPLAAIERLRTAAPLPRPLTPESLGEIRASLSDISALTGSTISDEAIEQLQGRFERKLWGPGYVDVTDSASGGFIDSSQSPFAAPVATPKYPTPDPSAHPELKPMLEMVNSTELREYVTHLSTAYRTRYYRHPHAREPTYWIEAQFASWLGVNQTTVVENKFNQPNIVGRIEPKSGNSSAPIIILGAHLDSTSQLPWVAPGADDDASGLSVVMAIMRILKANNYQGNYAIEAHAYAGEEGGLLGSDALARAYRDQGKEVRGMLEFEMVGYQPSTSTNKGKSSTITVLADPVPGMTSHMLKVVEAYVPTAERRSVNCGYGCSDHYSFFGEGYPVVCLASYGPSDKYLNPNYHAMSDTVDKLDFEKMTDFLRPDSTATGIKYDAKPTPKTYIFTEPALLFIPSHSRAMFNFPVLLLAFCSALAVQSAPTTGFDDLSIRAIQFASGHVERLPLAAIERLRSATPLPRPLTPESYTAARKSLADISILTASVISDEAIDRLQGHFQRKIWGPGYVDVTDSFENVSRRSLASQVDVPAYPTPDPSAQSELKPMLAMVNSSELKSYVTQLSTKYETRYYLSLKSREPTEWIRSQLASWLGKNQVRFVENGFNQPNVIGRIEAKSDASGVAVMMSIMRILKANDYQGAYAIEAHAYAGEEGGLLGSKKVATEYKAQNKTIRGMLDFEMVGYQPATASNAGKSSTITVLSDPVPQMSSHMAQIVQKYVPTAEQRSAACGYGCSDHYSFYDQGYPVVCIASYGPEDSQLNPGYHTTNDTVEKLDFDKMSDFVRAGLAWVVEVAA</sequence>
<feature type="domain" description="Peptidase M28" evidence="10">
    <location>
        <begin position="661"/>
        <end position="827"/>
    </location>
</feature>
<keyword evidence="5" id="KW-0732">Signal</keyword>
<evidence type="ECO:0000256" key="9">
    <source>
        <dbReference type="RuleBase" id="RU361240"/>
    </source>
</evidence>
<evidence type="ECO:0000256" key="4">
    <source>
        <dbReference type="ARBA" id="ARBA00022723"/>
    </source>
</evidence>
<comment type="similarity">
    <text evidence="8">Belongs to the peptidase M28 family. M28E subfamily.</text>
</comment>
<evidence type="ECO:0000313" key="12">
    <source>
        <dbReference type="Proteomes" id="UP000663841"/>
    </source>
</evidence>
<accession>A0A8H3CFC2</accession>
<evidence type="ECO:0000256" key="7">
    <source>
        <dbReference type="ARBA" id="ARBA00022833"/>
    </source>
</evidence>
<dbReference type="EC" id="3.4.-.-" evidence="9"/>
<organism evidence="11 12">
    <name type="scientific">Rhizoctonia solani</name>
    <dbReference type="NCBI Taxonomy" id="456999"/>
    <lineage>
        <taxon>Eukaryota</taxon>
        <taxon>Fungi</taxon>
        <taxon>Dikarya</taxon>
        <taxon>Basidiomycota</taxon>
        <taxon>Agaricomycotina</taxon>
        <taxon>Agaricomycetes</taxon>
        <taxon>Cantharellales</taxon>
        <taxon>Ceratobasidiaceae</taxon>
        <taxon>Rhizoctonia</taxon>
    </lineage>
</organism>
<dbReference type="Proteomes" id="UP000663841">
    <property type="component" value="Unassembled WGS sequence"/>
</dbReference>
<dbReference type="PANTHER" id="PTHR12147">
    <property type="entry name" value="METALLOPEPTIDASE M28 FAMILY MEMBER"/>
    <property type="match status" value="1"/>
</dbReference>
<comment type="cofactor">
    <cofactor evidence="1">
        <name>Zn(2+)</name>
        <dbReference type="ChEBI" id="CHEBI:29105"/>
    </cofactor>
</comment>
<dbReference type="InterPro" id="IPR045175">
    <property type="entry name" value="M28_fam"/>
</dbReference>
<keyword evidence="6 9" id="KW-0378">Hydrolase</keyword>
<dbReference type="EMBL" id="CAJMWW010000674">
    <property type="protein sequence ID" value="CAE6483503.1"/>
    <property type="molecule type" value="Genomic_DNA"/>
</dbReference>
<dbReference type="GO" id="GO:0004177">
    <property type="term" value="F:aminopeptidase activity"/>
    <property type="evidence" value="ECO:0007669"/>
    <property type="project" value="UniProtKB-KW"/>
</dbReference>
<feature type="domain" description="Peptidase M28" evidence="10">
    <location>
        <begin position="208"/>
        <end position="408"/>
    </location>
</feature>
<evidence type="ECO:0000256" key="8">
    <source>
        <dbReference type="ARBA" id="ARBA00043962"/>
    </source>
</evidence>
<dbReference type="GO" id="GO:0008235">
    <property type="term" value="F:metalloexopeptidase activity"/>
    <property type="evidence" value="ECO:0007669"/>
    <property type="project" value="InterPro"/>
</dbReference>
<evidence type="ECO:0000256" key="2">
    <source>
        <dbReference type="ARBA" id="ARBA00022438"/>
    </source>
</evidence>
<dbReference type="SUPFAM" id="SSF53187">
    <property type="entry name" value="Zn-dependent exopeptidases"/>
    <property type="match status" value="2"/>
</dbReference>
<dbReference type="InterPro" id="IPR007484">
    <property type="entry name" value="Peptidase_M28"/>
</dbReference>